<dbReference type="Proteomes" id="UP001219934">
    <property type="component" value="Unassembled WGS sequence"/>
</dbReference>
<feature type="compositionally biased region" description="Acidic residues" evidence="1">
    <location>
        <begin position="154"/>
        <end position="176"/>
    </location>
</feature>
<sequence>MAKVTKFCSLLHSTCGLKEAFEGQYGANRSIPSAVSTRWNSTLRLVEAVTDLDPQAFQRRGVFTREYIAPSTFVVEYRGILGVSEDLDVKNNIFLFDFNWSGMHFWNPTLVPIFCKGNIPRGGDNVQLWGFCLALALKDELEPDLEEVQGGNIDGDDEDDGDMEHDGDEEKDNEEPDPAHGVRGKTNQLDSQGEITSSKDFLTTVMEGNMWIFATLGLIICWMMPVDSMAVS</sequence>
<keyword evidence="4" id="KW-1185">Reference proteome</keyword>
<dbReference type="EMBL" id="JAPTMU010000036">
    <property type="protein sequence ID" value="KAJ4923315.1"/>
    <property type="molecule type" value="Genomic_DNA"/>
</dbReference>
<proteinExistence type="predicted"/>
<protein>
    <submittedName>
        <fullName evidence="3">Uncharacterized protein</fullName>
    </submittedName>
</protein>
<name>A0AAD6ADU6_9TELE</name>
<keyword evidence="2" id="KW-1133">Transmembrane helix</keyword>
<evidence type="ECO:0000256" key="1">
    <source>
        <dbReference type="SAM" id="MobiDB-lite"/>
    </source>
</evidence>
<dbReference type="AlphaFoldDB" id="A0AAD6ADU6"/>
<comment type="caution">
    <text evidence="3">The sequence shown here is derived from an EMBL/GenBank/DDBJ whole genome shotgun (WGS) entry which is preliminary data.</text>
</comment>
<accession>A0AAD6ADU6</accession>
<organism evidence="3 4">
    <name type="scientific">Pogonophryne albipinna</name>
    <dbReference type="NCBI Taxonomy" id="1090488"/>
    <lineage>
        <taxon>Eukaryota</taxon>
        <taxon>Metazoa</taxon>
        <taxon>Chordata</taxon>
        <taxon>Craniata</taxon>
        <taxon>Vertebrata</taxon>
        <taxon>Euteleostomi</taxon>
        <taxon>Actinopterygii</taxon>
        <taxon>Neopterygii</taxon>
        <taxon>Teleostei</taxon>
        <taxon>Neoteleostei</taxon>
        <taxon>Acanthomorphata</taxon>
        <taxon>Eupercaria</taxon>
        <taxon>Perciformes</taxon>
        <taxon>Notothenioidei</taxon>
        <taxon>Pogonophryne</taxon>
    </lineage>
</organism>
<evidence type="ECO:0000256" key="2">
    <source>
        <dbReference type="SAM" id="Phobius"/>
    </source>
</evidence>
<reference evidence="3" key="1">
    <citation type="submission" date="2022-11" db="EMBL/GenBank/DDBJ databases">
        <title>Chromosome-level genome of Pogonophryne albipinna.</title>
        <authorList>
            <person name="Jo E."/>
        </authorList>
    </citation>
    <scope>NUCLEOTIDE SEQUENCE</scope>
    <source>
        <strain evidence="3">SGF0006</strain>
        <tissue evidence="3">Muscle</tissue>
    </source>
</reference>
<keyword evidence="2" id="KW-0812">Transmembrane</keyword>
<keyword evidence="2" id="KW-0472">Membrane</keyword>
<evidence type="ECO:0000313" key="4">
    <source>
        <dbReference type="Proteomes" id="UP001219934"/>
    </source>
</evidence>
<feature type="region of interest" description="Disordered" evidence="1">
    <location>
        <begin position="146"/>
        <end position="191"/>
    </location>
</feature>
<feature type="transmembrane region" description="Helical" evidence="2">
    <location>
        <begin position="208"/>
        <end position="226"/>
    </location>
</feature>
<evidence type="ECO:0000313" key="3">
    <source>
        <dbReference type="EMBL" id="KAJ4923315.1"/>
    </source>
</evidence>
<gene>
    <name evidence="3" type="ORF">JOQ06_016437</name>
</gene>